<name>A0A8J6PR95_9FLAO</name>
<evidence type="ECO:0000259" key="1">
    <source>
        <dbReference type="Pfam" id="PF07411"/>
    </source>
</evidence>
<comment type="caution">
    <text evidence="2">The sequence shown here is derived from an EMBL/GenBank/DDBJ whole genome shotgun (WGS) entry which is preliminary data.</text>
</comment>
<dbReference type="SUPFAM" id="SSF160113">
    <property type="entry name" value="YegP-like"/>
    <property type="match status" value="1"/>
</dbReference>
<accession>A0A8J6PR95</accession>
<feature type="domain" description="DUF1508" evidence="1">
    <location>
        <begin position="12"/>
        <end position="43"/>
    </location>
</feature>
<evidence type="ECO:0000313" key="2">
    <source>
        <dbReference type="EMBL" id="MBC9813098.1"/>
    </source>
</evidence>
<dbReference type="RefSeq" id="WP_216714369.1">
    <property type="nucleotide sequence ID" value="NZ_JACVEL010000007.1"/>
</dbReference>
<dbReference type="InterPro" id="IPR010879">
    <property type="entry name" value="DUF1508"/>
</dbReference>
<dbReference type="EMBL" id="JACVEL010000007">
    <property type="protein sequence ID" value="MBC9813098.1"/>
    <property type="molecule type" value="Genomic_DNA"/>
</dbReference>
<organism evidence="2 3">
    <name type="scientific">Taishania pollutisoli</name>
    <dbReference type="NCBI Taxonomy" id="2766479"/>
    <lineage>
        <taxon>Bacteria</taxon>
        <taxon>Pseudomonadati</taxon>
        <taxon>Bacteroidota</taxon>
        <taxon>Flavobacteriia</taxon>
        <taxon>Flavobacteriales</taxon>
        <taxon>Crocinitomicaceae</taxon>
        <taxon>Taishania</taxon>
    </lineage>
</organism>
<dbReference type="Gene3D" id="3.30.160.160">
    <property type="entry name" value="YegP-like"/>
    <property type="match status" value="1"/>
</dbReference>
<proteinExistence type="predicted"/>
<dbReference type="Pfam" id="PF07411">
    <property type="entry name" value="DUF1508"/>
    <property type="match status" value="1"/>
</dbReference>
<protein>
    <submittedName>
        <fullName evidence="2">DUF1508 domain-containing protein</fullName>
    </submittedName>
</protein>
<dbReference type="AlphaFoldDB" id="A0A8J6PR95"/>
<dbReference type="InterPro" id="IPR036913">
    <property type="entry name" value="YegP-like_sf"/>
</dbReference>
<dbReference type="Proteomes" id="UP000652681">
    <property type="component" value="Unassembled WGS sequence"/>
</dbReference>
<gene>
    <name evidence="2" type="ORF">H9Y05_11520</name>
</gene>
<keyword evidence="3" id="KW-1185">Reference proteome</keyword>
<sequence>MSKELRWEFYQDKKGEWRWKTFAKNGVQVGASTEGYTTKQNAVKNAKIMGYSVK</sequence>
<evidence type="ECO:0000313" key="3">
    <source>
        <dbReference type="Proteomes" id="UP000652681"/>
    </source>
</evidence>
<reference evidence="2" key="1">
    <citation type="submission" date="2020-09" db="EMBL/GenBank/DDBJ databases">
        <title>Taishania pollutisoli gen. nov., sp. nov., Isolated from Tetrabromobisphenol A-Contaminated Soil.</title>
        <authorList>
            <person name="Chen Q."/>
        </authorList>
    </citation>
    <scope>NUCLEOTIDE SEQUENCE</scope>
    <source>
        <strain evidence="2">CZZ-1</strain>
    </source>
</reference>